<dbReference type="EMBL" id="JAGTJJ010000100">
    <property type="protein sequence ID" value="MDC3989212.1"/>
    <property type="molecule type" value="Genomic_DNA"/>
</dbReference>
<feature type="transmembrane region" description="Helical" evidence="1">
    <location>
        <begin position="527"/>
        <end position="546"/>
    </location>
</feature>
<dbReference type="Gene3D" id="3.30.70.1430">
    <property type="entry name" value="Multidrug efflux transporter AcrB pore domain"/>
    <property type="match status" value="2"/>
</dbReference>
<reference evidence="2 3" key="1">
    <citation type="submission" date="2021-04" db="EMBL/GenBank/DDBJ databases">
        <title>Genome analysis of Polyangium sp.</title>
        <authorList>
            <person name="Li Y."/>
            <person name="Wang J."/>
        </authorList>
    </citation>
    <scope>NUCLEOTIDE SEQUENCE [LARGE SCALE GENOMIC DNA]</scope>
    <source>
        <strain evidence="2 3">SDU14</strain>
    </source>
</reference>
<dbReference type="GO" id="GO:0042910">
    <property type="term" value="F:xenobiotic transmembrane transporter activity"/>
    <property type="evidence" value="ECO:0007669"/>
    <property type="project" value="TreeGrafter"/>
</dbReference>
<dbReference type="InterPro" id="IPR027463">
    <property type="entry name" value="AcrB_DN_DC_subdom"/>
</dbReference>
<feature type="transmembrane region" description="Helical" evidence="1">
    <location>
        <begin position="429"/>
        <end position="448"/>
    </location>
</feature>
<evidence type="ECO:0000313" key="3">
    <source>
        <dbReference type="Proteomes" id="UP001151081"/>
    </source>
</evidence>
<organism evidence="2 3">
    <name type="scientific">Polyangium jinanense</name>
    <dbReference type="NCBI Taxonomy" id="2829994"/>
    <lineage>
        <taxon>Bacteria</taxon>
        <taxon>Pseudomonadati</taxon>
        <taxon>Myxococcota</taxon>
        <taxon>Polyangia</taxon>
        <taxon>Polyangiales</taxon>
        <taxon>Polyangiaceae</taxon>
        <taxon>Polyangium</taxon>
    </lineage>
</organism>
<feature type="transmembrane region" description="Helical" evidence="1">
    <location>
        <begin position="12"/>
        <end position="34"/>
    </location>
</feature>
<dbReference type="AlphaFoldDB" id="A0A9X4B0I9"/>
<feature type="transmembrane region" description="Helical" evidence="1">
    <location>
        <begin position="976"/>
        <end position="1000"/>
    </location>
</feature>
<evidence type="ECO:0000256" key="1">
    <source>
        <dbReference type="SAM" id="Phobius"/>
    </source>
</evidence>
<evidence type="ECO:0000313" key="2">
    <source>
        <dbReference type="EMBL" id="MDC3989212.1"/>
    </source>
</evidence>
<name>A0A9X4B0I9_9BACT</name>
<dbReference type="PANTHER" id="PTHR32063:SF0">
    <property type="entry name" value="SWARMING MOTILITY PROTEIN SWRC"/>
    <property type="match status" value="1"/>
</dbReference>
<dbReference type="InterPro" id="IPR001036">
    <property type="entry name" value="Acrflvin-R"/>
</dbReference>
<dbReference type="Pfam" id="PF00873">
    <property type="entry name" value="ACR_tran"/>
    <property type="match status" value="1"/>
</dbReference>
<dbReference type="Gene3D" id="3.30.70.1440">
    <property type="entry name" value="Multidrug efflux transporter AcrB pore domain"/>
    <property type="match status" value="1"/>
</dbReference>
<dbReference type="PANTHER" id="PTHR32063">
    <property type="match status" value="1"/>
</dbReference>
<dbReference type="GO" id="GO:0005886">
    <property type="term" value="C:plasma membrane"/>
    <property type="evidence" value="ECO:0007669"/>
    <property type="project" value="TreeGrafter"/>
</dbReference>
<keyword evidence="1" id="KW-1133">Transmembrane helix</keyword>
<accession>A0A9X4B0I9</accession>
<comment type="caution">
    <text evidence="2">The sequence shown here is derived from an EMBL/GenBank/DDBJ whole genome shotgun (WGS) entry which is preliminary data.</text>
</comment>
<keyword evidence="1" id="KW-0812">Transmembrane</keyword>
<feature type="transmembrane region" description="Helical" evidence="1">
    <location>
        <begin position="385"/>
        <end position="409"/>
    </location>
</feature>
<feature type="transmembrane region" description="Helical" evidence="1">
    <location>
        <begin position="842"/>
        <end position="859"/>
    </location>
</feature>
<dbReference type="PRINTS" id="PR00702">
    <property type="entry name" value="ACRIFLAVINRP"/>
</dbReference>
<feature type="transmembrane region" description="Helical" evidence="1">
    <location>
        <begin position="945"/>
        <end position="964"/>
    </location>
</feature>
<feature type="transmembrane region" description="Helical" evidence="1">
    <location>
        <begin position="334"/>
        <end position="351"/>
    </location>
</feature>
<gene>
    <name evidence="2" type="ORF">KEG57_52595</name>
</gene>
<feature type="transmembrane region" description="Helical" evidence="1">
    <location>
        <begin position="454"/>
        <end position="474"/>
    </location>
</feature>
<dbReference type="SUPFAM" id="SSF82866">
    <property type="entry name" value="Multidrug efflux transporter AcrB transmembrane domain"/>
    <property type="match status" value="2"/>
</dbReference>
<dbReference type="SUPFAM" id="SSF82693">
    <property type="entry name" value="Multidrug efflux transporter AcrB pore domain, PN1, PN2, PC1 and PC2 subdomains"/>
    <property type="match status" value="3"/>
</dbReference>
<keyword evidence="3" id="KW-1185">Reference proteome</keyword>
<dbReference type="Gene3D" id="3.30.2090.10">
    <property type="entry name" value="Multidrug efflux transporter AcrB TolC docking domain, DN and DC subdomains"/>
    <property type="match status" value="2"/>
</dbReference>
<dbReference type="Proteomes" id="UP001151081">
    <property type="component" value="Unassembled WGS sequence"/>
</dbReference>
<dbReference type="RefSeq" id="WP_272424523.1">
    <property type="nucleotide sequence ID" value="NZ_JAGTJJ010000100.1"/>
</dbReference>
<protein>
    <submittedName>
        <fullName evidence="2">Efflux RND transporter permease subunit</fullName>
    </submittedName>
</protein>
<keyword evidence="1" id="KW-0472">Membrane</keyword>
<dbReference type="FunFam" id="3.30.70.1430:FF:000001">
    <property type="entry name" value="Efflux pump membrane transporter"/>
    <property type="match status" value="1"/>
</dbReference>
<sequence length="1021" mass="109370">MNLTDVSIKNPVFAWMLMACTILFGIVAATRIGISQYPDVDYPNISVNLSWPGASPSAVEREIIEPLEQALAQVEGVKEISSQSRQGSARITASFDISRNVDLALQDVQAKVAQAQRQLPRDVPAATVSKSNPDDTPIVTVGVSGPFSRQLLADVARYQVQEKLQTVPGVGQITLNGYLDRNIRIWLDTSRLAEKGVVASDVIDGIRREHVEVPGGQLEAGGRQLNVRLLGEALDVEALRKLVVRHVNGTPVYLDDVAVVEDGFEDVNSVARLDGIPLQALGVLKQRGTNAVAVASAVREKVAEIQRSLPEGMKVEVLFDTTTFIEESVHEIEIELGLALVLTALVCWLFLGSLSSTVNVILAIPMSLLGTVAVVYFLGFTLNTFTLLGLSLAVGLVVDDAVMVMENIYRHAEMGKARAKAAADGTKEITFAALAATVAVIAIFLPVVFMDGVIGRFFFQFGVTLSVAVMLSYFEAITLAPARCAQILDTSREGRSAVGRAMDRGFSALEHAYGRVLGKALDNPWKVLLSAVVLFGVTAFVVPRLGTEFVPAQDQSRLDVRIQTETGTSVQAAAPLLQKAEQKLAARPEVTRILTTLSASRGVMSLTLVPPNERKLSAQEVAAEIRRDLRGIAGIRASVQDPSQQSFGAQRGYPVDFTVRGADWDTLVTAAMQLKNDLEKSGVVTDVTTDYQIGAPEVQIVPDRRRATDLGVPVSDLANTVSALVGGNIVGKFSTGGRRVDIRVRLLATQRSRPEDLGEIRVRAQNGTTIPLSLVVSQNETAVLQSINRVDRERAIRISGNVAPGHSQIEAMNMVKDLSKSLPLGYRTVAGGQASQFDETTGGLVFALVIGILVAYMVLASQFNSFLHPVTVLTILPLALSGAALGLLVTGKTLNIFSMIGVLLLMGIVKKNSILLVEYANQLREHEGLSPHEAMRKAGPLRLRPILMTTIATMMAAVPAVLGIGPGTETRSPMAVVVLGGLTVSTLLSLLVVPAFYRVADDIKEKLRPKAAPAEAGQTSG</sequence>
<feature type="transmembrane region" description="Helical" evidence="1">
    <location>
        <begin position="893"/>
        <end position="909"/>
    </location>
</feature>
<proteinExistence type="predicted"/>
<dbReference type="SUPFAM" id="SSF82714">
    <property type="entry name" value="Multidrug efflux transporter AcrB TolC docking domain, DN and DC subdomains"/>
    <property type="match status" value="2"/>
</dbReference>
<dbReference type="Gene3D" id="1.20.1640.10">
    <property type="entry name" value="Multidrug efflux transporter AcrB transmembrane domain"/>
    <property type="match status" value="2"/>
</dbReference>
<dbReference type="Gene3D" id="3.30.70.1320">
    <property type="entry name" value="Multidrug efflux transporter AcrB pore domain like"/>
    <property type="match status" value="1"/>
</dbReference>